<proteinExistence type="predicted"/>
<accession>A0ABD2BG96</accession>
<keyword evidence="2" id="KW-1185">Reference proteome</keyword>
<gene>
    <name evidence="1" type="ORF">V1478_004475</name>
</gene>
<evidence type="ECO:0000313" key="2">
    <source>
        <dbReference type="Proteomes" id="UP001607302"/>
    </source>
</evidence>
<name>A0ABD2BG96_VESSQ</name>
<reference evidence="1 2" key="1">
    <citation type="journal article" date="2024" name="Ann. Entomol. Soc. Am.">
        <title>Genomic analyses of the southern and eastern yellowjacket wasps (Hymenoptera: Vespidae) reveal evolutionary signatures of social life.</title>
        <authorList>
            <person name="Catto M.A."/>
            <person name="Caine P.B."/>
            <person name="Orr S.E."/>
            <person name="Hunt B.G."/>
            <person name="Goodisman M.A.D."/>
        </authorList>
    </citation>
    <scope>NUCLEOTIDE SEQUENCE [LARGE SCALE GENOMIC DNA]</scope>
    <source>
        <strain evidence="1">233</strain>
        <tissue evidence="1">Head and thorax</tissue>
    </source>
</reference>
<sequence>MKKMTKTMKLLLIGLFGKKYKRAQDLECHYIIIFSKTTRSQRLRTNKFALVSKLKLLQKPNINLIVNEQLFPTKTKCRFIQYMPDKPDKFEIKFSANLALANVNKKLYEKIIDLFSEFLLSRILKIWTKYCDV</sequence>
<dbReference type="Proteomes" id="UP001607302">
    <property type="component" value="Unassembled WGS sequence"/>
</dbReference>
<organism evidence="1 2">
    <name type="scientific">Vespula squamosa</name>
    <name type="common">Southern yellow jacket</name>
    <name type="synonym">Wasp</name>
    <dbReference type="NCBI Taxonomy" id="30214"/>
    <lineage>
        <taxon>Eukaryota</taxon>
        <taxon>Metazoa</taxon>
        <taxon>Ecdysozoa</taxon>
        <taxon>Arthropoda</taxon>
        <taxon>Hexapoda</taxon>
        <taxon>Insecta</taxon>
        <taxon>Pterygota</taxon>
        <taxon>Neoptera</taxon>
        <taxon>Endopterygota</taxon>
        <taxon>Hymenoptera</taxon>
        <taxon>Apocrita</taxon>
        <taxon>Aculeata</taxon>
        <taxon>Vespoidea</taxon>
        <taxon>Vespidae</taxon>
        <taxon>Vespinae</taxon>
        <taxon>Vespula</taxon>
    </lineage>
</organism>
<protein>
    <submittedName>
        <fullName evidence="1">PiggyBac transposable element-derived protein 4-like</fullName>
    </submittedName>
</protein>
<dbReference type="AlphaFoldDB" id="A0ABD2BG96"/>
<dbReference type="EMBL" id="JAUDFV010000102">
    <property type="protein sequence ID" value="KAL2731787.1"/>
    <property type="molecule type" value="Genomic_DNA"/>
</dbReference>
<comment type="caution">
    <text evidence="1">The sequence shown here is derived from an EMBL/GenBank/DDBJ whole genome shotgun (WGS) entry which is preliminary data.</text>
</comment>
<evidence type="ECO:0000313" key="1">
    <source>
        <dbReference type="EMBL" id="KAL2731787.1"/>
    </source>
</evidence>